<name>A0A453S1I0_AEGTS</name>
<keyword evidence="2" id="KW-1185">Reference proteome</keyword>
<reference evidence="1" key="3">
    <citation type="journal article" date="2017" name="Nature">
        <title>Genome sequence of the progenitor of the wheat D genome Aegilops tauschii.</title>
        <authorList>
            <person name="Luo M.C."/>
            <person name="Gu Y.Q."/>
            <person name="Puiu D."/>
            <person name="Wang H."/>
            <person name="Twardziok S.O."/>
            <person name="Deal K.R."/>
            <person name="Huo N."/>
            <person name="Zhu T."/>
            <person name="Wang L."/>
            <person name="Wang Y."/>
            <person name="McGuire P.E."/>
            <person name="Liu S."/>
            <person name="Long H."/>
            <person name="Ramasamy R.K."/>
            <person name="Rodriguez J.C."/>
            <person name="Van S.L."/>
            <person name="Yuan L."/>
            <person name="Wang Z."/>
            <person name="Xia Z."/>
            <person name="Xiao L."/>
            <person name="Anderson O.D."/>
            <person name="Ouyang S."/>
            <person name="Liang Y."/>
            <person name="Zimin A.V."/>
            <person name="Pertea G."/>
            <person name="Qi P."/>
            <person name="Bennetzen J.L."/>
            <person name="Dai X."/>
            <person name="Dawson M.W."/>
            <person name="Muller H.G."/>
            <person name="Kugler K."/>
            <person name="Rivarola-Duarte L."/>
            <person name="Spannagl M."/>
            <person name="Mayer K.F.X."/>
            <person name="Lu F.H."/>
            <person name="Bevan M.W."/>
            <person name="Leroy P."/>
            <person name="Li P."/>
            <person name="You F.M."/>
            <person name="Sun Q."/>
            <person name="Liu Z."/>
            <person name="Lyons E."/>
            <person name="Wicker T."/>
            <person name="Salzberg S.L."/>
            <person name="Devos K.M."/>
            <person name="Dvorak J."/>
        </authorList>
    </citation>
    <scope>NUCLEOTIDE SEQUENCE [LARGE SCALE GENOMIC DNA]</scope>
    <source>
        <strain evidence="1">cv. AL8/78</strain>
    </source>
</reference>
<evidence type="ECO:0000313" key="1">
    <source>
        <dbReference type="EnsemblPlants" id="AET7Gv20790700.17"/>
    </source>
</evidence>
<dbReference type="EnsemblPlants" id="AET7Gv20790700.17">
    <property type="protein sequence ID" value="AET7Gv20790700.17"/>
    <property type="gene ID" value="AET7Gv20790700"/>
</dbReference>
<dbReference type="Proteomes" id="UP000015105">
    <property type="component" value="Chromosome 7D"/>
</dbReference>
<organism evidence="1 2">
    <name type="scientific">Aegilops tauschii subsp. strangulata</name>
    <name type="common">Goatgrass</name>
    <dbReference type="NCBI Taxonomy" id="200361"/>
    <lineage>
        <taxon>Eukaryota</taxon>
        <taxon>Viridiplantae</taxon>
        <taxon>Streptophyta</taxon>
        <taxon>Embryophyta</taxon>
        <taxon>Tracheophyta</taxon>
        <taxon>Spermatophyta</taxon>
        <taxon>Magnoliopsida</taxon>
        <taxon>Liliopsida</taxon>
        <taxon>Poales</taxon>
        <taxon>Poaceae</taxon>
        <taxon>BOP clade</taxon>
        <taxon>Pooideae</taxon>
        <taxon>Triticodae</taxon>
        <taxon>Triticeae</taxon>
        <taxon>Triticinae</taxon>
        <taxon>Aegilops</taxon>
    </lineage>
</organism>
<sequence length="69" mass="7810">MEKYMCNDMNCPSSGHCWTRYSPTLKHASGKVFIGVELWHPARCSLGQGSMETQLCMTKSLKWPLDTAE</sequence>
<proteinExistence type="predicted"/>
<dbReference type="AlphaFoldDB" id="A0A453S1I0"/>
<reference evidence="2" key="1">
    <citation type="journal article" date="2014" name="Science">
        <title>Ancient hybridizations among the ancestral genomes of bread wheat.</title>
        <authorList>
            <consortium name="International Wheat Genome Sequencing Consortium,"/>
            <person name="Marcussen T."/>
            <person name="Sandve S.R."/>
            <person name="Heier L."/>
            <person name="Spannagl M."/>
            <person name="Pfeifer M."/>
            <person name="Jakobsen K.S."/>
            <person name="Wulff B.B."/>
            <person name="Steuernagel B."/>
            <person name="Mayer K.F."/>
            <person name="Olsen O.A."/>
        </authorList>
    </citation>
    <scope>NUCLEOTIDE SEQUENCE [LARGE SCALE GENOMIC DNA]</scope>
    <source>
        <strain evidence="2">cv. AL8/78</strain>
    </source>
</reference>
<reference evidence="1" key="5">
    <citation type="journal article" date="2021" name="G3 (Bethesda)">
        <title>Aegilops tauschii genome assembly Aet v5.0 features greater sequence contiguity and improved annotation.</title>
        <authorList>
            <person name="Wang L."/>
            <person name="Zhu T."/>
            <person name="Rodriguez J.C."/>
            <person name="Deal K.R."/>
            <person name="Dubcovsky J."/>
            <person name="McGuire P.E."/>
            <person name="Lux T."/>
            <person name="Spannagl M."/>
            <person name="Mayer K.F.X."/>
            <person name="Baldrich P."/>
            <person name="Meyers B.C."/>
            <person name="Huo N."/>
            <person name="Gu Y.Q."/>
            <person name="Zhou H."/>
            <person name="Devos K.M."/>
            <person name="Bennetzen J.L."/>
            <person name="Unver T."/>
            <person name="Budak H."/>
            <person name="Gulick P.J."/>
            <person name="Galiba G."/>
            <person name="Kalapos B."/>
            <person name="Nelson D.R."/>
            <person name="Li P."/>
            <person name="You F.M."/>
            <person name="Luo M.C."/>
            <person name="Dvorak J."/>
        </authorList>
    </citation>
    <scope>NUCLEOTIDE SEQUENCE [LARGE SCALE GENOMIC DNA]</scope>
    <source>
        <strain evidence="1">cv. AL8/78</strain>
    </source>
</reference>
<reference evidence="1" key="4">
    <citation type="submission" date="2019-03" db="UniProtKB">
        <authorList>
            <consortium name="EnsemblPlants"/>
        </authorList>
    </citation>
    <scope>IDENTIFICATION</scope>
</reference>
<evidence type="ECO:0000313" key="2">
    <source>
        <dbReference type="Proteomes" id="UP000015105"/>
    </source>
</evidence>
<protein>
    <submittedName>
        <fullName evidence="1">Uncharacterized protein</fullName>
    </submittedName>
</protein>
<dbReference type="Gramene" id="AET7Gv20790700.17">
    <property type="protein sequence ID" value="AET7Gv20790700.17"/>
    <property type="gene ID" value="AET7Gv20790700"/>
</dbReference>
<reference evidence="2" key="2">
    <citation type="journal article" date="2017" name="Nat. Plants">
        <title>The Aegilops tauschii genome reveals multiple impacts of transposons.</title>
        <authorList>
            <person name="Zhao G."/>
            <person name="Zou C."/>
            <person name="Li K."/>
            <person name="Wang K."/>
            <person name="Li T."/>
            <person name="Gao L."/>
            <person name="Zhang X."/>
            <person name="Wang H."/>
            <person name="Yang Z."/>
            <person name="Liu X."/>
            <person name="Jiang W."/>
            <person name="Mao L."/>
            <person name="Kong X."/>
            <person name="Jiao Y."/>
            <person name="Jia J."/>
        </authorList>
    </citation>
    <scope>NUCLEOTIDE SEQUENCE [LARGE SCALE GENOMIC DNA]</scope>
    <source>
        <strain evidence="2">cv. AL8/78</strain>
    </source>
</reference>
<accession>A0A453S1I0</accession>